<organism evidence="1 2">
    <name type="scientific">Methylobacterium cerastii</name>
    <dbReference type="NCBI Taxonomy" id="932741"/>
    <lineage>
        <taxon>Bacteria</taxon>
        <taxon>Pseudomonadati</taxon>
        <taxon>Pseudomonadota</taxon>
        <taxon>Alphaproteobacteria</taxon>
        <taxon>Hyphomicrobiales</taxon>
        <taxon>Methylobacteriaceae</taxon>
        <taxon>Methylobacterium</taxon>
    </lineage>
</organism>
<keyword evidence="2" id="KW-1185">Reference proteome</keyword>
<dbReference type="EMBL" id="BPQG01000069">
    <property type="protein sequence ID" value="GJD46170.1"/>
    <property type="molecule type" value="Genomic_DNA"/>
</dbReference>
<comment type="caution">
    <text evidence="1">The sequence shown here is derived from an EMBL/GenBank/DDBJ whole genome shotgun (WGS) entry which is preliminary data.</text>
</comment>
<dbReference type="Proteomes" id="UP001055117">
    <property type="component" value="Unassembled WGS sequence"/>
</dbReference>
<reference evidence="1 2" key="1">
    <citation type="journal article" date="2021" name="Front. Microbiol.">
        <title>Comprehensive Comparative Genomics and Phenotyping of Methylobacterium Species.</title>
        <authorList>
            <person name="Alessa O."/>
            <person name="Ogura Y."/>
            <person name="Fujitani Y."/>
            <person name="Takami H."/>
            <person name="Hayashi T."/>
            <person name="Sahin N."/>
            <person name="Tani A."/>
        </authorList>
    </citation>
    <scope>NUCLEOTIDE SEQUENCE [LARGE SCALE GENOMIC DNA]</scope>
    <source>
        <strain evidence="1 2">DSM 23679</strain>
    </source>
</reference>
<evidence type="ECO:0000313" key="2">
    <source>
        <dbReference type="Proteomes" id="UP001055117"/>
    </source>
</evidence>
<evidence type="ECO:0000313" key="1">
    <source>
        <dbReference type="EMBL" id="GJD46170.1"/>
    </source>
</evidence>
<dbReference type="RefSeq" id="WP_147828759.1">
    <property type="nucleotide sequence ID" value="NZ_BPQG01000069.1"/>
</dbReference>
<accession>A0ABQ4QLP9</accession>
<proteinExistence type="predicted"/>
<protein>
    <submittedName>
        <fullName evidence="1">Uncharacterized protein</fullName>
    </submittedName>
</protein>
<sequence>MLVYGETTWTGDPRARIAGLDALLREGADAAPGILRHGTLTAALIEAGELAQGIADAAFEGFCADAPSPATDAATVVLMRLARATWASWRGGLDGEMPGPDILREFAGVTLPGRIATRWAEGFAHYALYPEGYAMAAVASGLTAATRVVGIRSIGTPLGAMVAAALDAADPVTVRPTGHPFRRELALSAPLTARLRAGDPPAYAVVDEGPGLSGSSFGAVVDTLESWGVAQARIALFPSHPGAPGDRASSRHRARWNGLARHVAPSADHLIEGDRPTLAGWIADLTGPLVGPLDDLSGGAWRRRHYASEADWPPANTAQERRKVLARTPSGPWLAKFAGLGPAARRRLDRARSLHAAGFTPEPAGYRHGFLVERWMAEARPLDRWTRDVGAPAPHLALPDLGERAGDYLGFRARAFAREAGRGASLADLVAMARHNTAEALGPDIARALDAWTPAQIESLARRVRPVEVDGRLHAWEWLVLPDGRLLKADALDHHAGHDLVGCQDIAWDVAGAAVELALDPHALLPTLADRAGTRVDPDLLALLTPCYLAFQLGFSNMAQAATGDPNEAARHARSVERYATRLRAALGNGRS</sequence>
<gene>
    <name evidence="1" type="ORF">AFCDBAGC_4050</name>
</gene>
<name>A0ABQ4QLP9_9HYPH</name>